<keyword evidence="1" id="KW-0805">Transcription regulation</keyword>
<proteinExistence type="predicted"/>
<sequence>MSEQEKQTVRRERNAALTQEALLNAAEEVFAQSGFDGARLDMIAKRSGYNIALLYRYFESKEGIYRAVIKRLIIQENNSLGQMIAPFITDEDAAHDPERVRHFLTVCVTWYFSLASRHPHLLRLLDWQLGTEGSQFPTISMPNGEVGWGEAAVTFLQKAQTAGLLRANLDVRLLIANMFSLGLMYVLTLSPTSSSSDLEEDTHTHTLEDLCQQVVEMVLYGVFPSSDPRA</sequence>
<dbReference type="Gene3D" id="1.10.357.10">
    <property type="entry name" value="Tetracycline Repressor, domain 2"/>
    <property type="match status" value="1"/>
</dbReference>
<dbReference type="GO" id="GO:0003700">
    <property type="term" value="F:DNA-binding transcription factor activity"/>
    <property type="evidence" value="ECO:0007669"/>
    <property type="project" value="TreeGrafter"/>
</dbReference>
<dbReference type="InterPro" id="IPR001647">
    <property type="entry name" value="HTH_TetR"/>
</dbReference>
<keyword evidence="2 4" id="KW-0238">DNA-binding</keyword>
<dbReference type="PROSITE" id="PS50977">
    <property type="entry name" value="HTH_TETR_2"/>
    <property type="match status" value="1"/>
</dbReference>
<dbReference type="AlphaFoldDB" id="A0A8J3I402"/>
<evidence type="ECO:0000313" key="7">
    <source>
        <dbReference type="Proteomes" id="UP000612362"/>
    </source>
</evidence>
<keyword evidence="7" id="KW-1185">Reference proteome</keyword>
<dbReference type="PANTHER" id="PTHR30055:SF234">
    <property type="entry name" value="HTH-TYPE TRANSCRIPTIONAL REGULATOR BETI"/>
    <property type="match status" value="1"/>
</dbReference>
<evidence type="ECO:0000313" key="6">
    <source>
        <dbReference type="EMBL" id="GHO49772.1"/>
    </source>
</evidence>
<feature type="domain" description="HTH tetR-type" evidence="5">
    <location>
        <begin position="16"/>
        <end position="76"/>
    </location>
</feature>
<dbReference type="PANTHER" id="PTHR30055">
    <property type="entry name" value="HTH-TYPE TRANSCRIPTIONAL REGULATOR RUTR"/>
    <property type="match status" value="1"/>
</dbReference>
<comment type="caution">
    <text evidence="6">The sequence shown here is derived from an EMBL/GenBank/DDBJ whole genome shotgun (WGS) entry which is preliminary data.</text>
</comment>
<protein>
    <recommendedName>
        <fullName evidence="5">HTH tetR-type domain-containing protein</fullName>
    </recommendedName>
</protein>
<reference evidence="6" key="1">
    <citation type="submission" date="2020-10" db="EMBL/GenBank/DDBJ databases">
        <title>Taxonomic study of unclassified bacteria belonging to the class Ktedonobacteria.</title>
        <authorList>
            <person name="Yabe S."/>
            <person name="Wang C.M."/>
            <person name="Zheng Y."/>
            <person name="Sakai Y."/>
            <person name="Cavaletti L."/>
            <person name="Monciardini P."/>
            <person name="Donadio S."/>
        </authorList>
    </citation>
    <scope>NUCLEOTIDE SEQUENCE</scope>
    <source>
        <strain evidence="6">SOSP1-1</strain>
    </source>
</reference>
<dbReference type="SUPFAM" id="SSF48498">
    <property type="entry name" value="Tetracyclin repressor-like, C-terminal domain"/>
    <property type="match status" value="1"/>
</dbReference>
<accession>A0A8J3I402</accession>
<evidence type="ECO:0000256" key="3">
    <source>
        <dbReference type="ARBA" id="ARBA00023163"/>
    </source>
</evidence>
<dbReference type="PRINTS" id="PR00455">
    <property type="entry name" value="HTHTETR"/>
</dbReference>
<dbReference type="SUPFAM" id="SSF46689">
    <property type="entry name" value="Homeodomain-like"/>
    <property type="match status" value="1"/>
</dbReference>
<gene>
    <name evidence="6" type="ORF">KSX_79350</name>
</gene>
<dbReference type="GO" id="GO:0000976">
    <property type="term" value="F:transcription cis-regulatory region binding"/>
    <property type="evidence" value="ECO:0007669"/>
    <property type="project" value="TreeGrafter"/>
</dbReference>
<dbReference type="Pfam" id="PF00440">
    <property type="entry name" value="TetR_N"/>
    <property type="match status" value="1"/>
</dbReference>
<evidence type="ECO:0000256" key="2">
    <source>
        <dbReference type="ARBA" id="ARBA00023125"/>
    </source>
</evidence>
<organism evidence="6 7">
    <name type="scientific">Ktedonospora formicarum</name>
    <dbReference type="NCBI Taxonomy" id="2778364"/>
    <lineage>
        <taxon>Bacteria</taxon>
        <taxon>Bacillati</taxon>
        <taxon>Chloroflexota</taxon>
        <taxon>Ktedonobacteria</taxon>
        <taxon>Ktedonobacterales</taxon>
        <taxon>Ktedonobacteraceae</taxon>
        <taxon>Ktedonospora</taxon>
    </lineage>
</organism>
<dbReference type="RefSeq" id="WP_220198869.1">
    <property type="nucleotide sequence ID" value="NZ_BNJF01000006.1"/>
</dbReference>
<name>A0A8J3I402_9CHLR</name>
<evidence type="ECO:0000256" key="1">
    <source>
        <dbReference type="ARBA" id="ARBA00023015"/>
    </source>
</evidence>
<feature type="DNA-binding region" description="H-T-H motif" evidence="4">
    <location>
        <begin position="39"/>
        <end position="58"/>
    </location>
</feature>
<dbReference type="EMBL" id="BNJF01000006">
    <property type="protein sequence ID" value="GHO49772.1"/>
    <property type="molecule type" value="Genomic_DNA"/>
</dbReference>
<evidence type="ECO:0000256" key="4">
    <source>
        <dbReference type="PROSITE-ProRule" id="PRU00335"/>
    </source>
</evidence>
<keyword evidence="3" id="KW-0804">Transcription</keyword>
<dbReference type="Proteomes" id="UP000612362">
    <property type="component" value="Unassembled WGS sequence"/>
</dbReference>
<dbReference type="InterPro" id="IPR009057">
    <property type="entry name" value="Homeodomain-like_sf"/>
</dbReference>
<dbReference type="InterPro" id="IPR036271">
    <property type="entry name" value="Tet_transcr_reg_TetR-rel_C_sf"/>
</dbReference>
<evidence type="ECO:0000259" key="5">
    <source>
        <dbReference type="PROSITE" id="PS50977"/>
    </source>
</evidence>
<dbReference type="InterPro" id="IPR050109">
    <property type="entry name" value="HTH-type_TetR-like_transc_reg"/>
</dbReference>